<dbReference type="AlphaFoldDB" id="A0A9N8Z750"/>
<evidence type="ECO:0000313" key="8">
    <source>
        <dbReference type="Proteomes" id="UP000789739"/>
    </source>
</evidence>
<comment type="caution">
    <text evidence="7">The sequence shown here is derived from an EMBL/GenBank/DDBJ whole genome shotgun (WGS) entry which is preliminary data.</text>
</comment>
<feature type="region of interest" description="Disordered" evidence="5">
    <location>
        <begin position="1"/>
        <end position="36"/>
    </location>
</feature>
<dbReference type="PANTHER" id="PTHR12356">
    <property type="entry name" value="NUCLEAR MOVEMENT PROTEIN NUDC"/>
    <property type="match status" value="1"/>
</dbReference>
<evidence type="ECO:0000256" key="1">
    <source>
        <dbReference type="ARBA" id="ARBA00004496"/>
    </source>
</evidence>
<accession>A0A9N8Z750</accession>
<feature type="domain" description="CS" evidence="6">
    <location>
        <begin position="33"/>
        <end position="122"/>
    </location>
</feature>
<dbReference type="GO" id="GO:0051082">
    <property type="term" value="F:unfolded protein binding"/>
    <property type="evidence" value="ECO:0007669"/>
    <property type="project" value="TreeGrafter"/>
</dbReference>
<gene>
    <name evidence="7" type="ORF">PBRASI_LOCUS1034</name>
</gene>
<sequence>MSEASVTKSYDDMTQEEKDNHDKEQREKEEAEQAALPYKWKQTLQDVDMTVPVPNGTRGKDVEVIIKKNHLTIGLKGKEPIIKGELCKNVKTEECTWTIEDRKEIAIHLEKVNKMEWWKNVIATDPAIDTTRIQPENSSLSDLDGETRAMVEKMMFDQRQKAMGKQTSDELQKQAILEKFKAAHPEMDFSNAKIS</sequence>
<comment type="function">
    <text evidence="3">Required for nuclear movement. May interact between microtubules and nuclei and/or may be involved in the generation of force used to move nuclei during interphase.</text>
</comment>
<dbReference type="GO" id="GO:0006457">
    <property type="term" value="P:protein folding"/>
    <property type="evidence" value="ECO:0007669"/>
    <property type="project" value="TreeGrafter"/>
</dbReference>
<keyword evidence="8" id="KW-1185">Reference proteome</keyword>
<dbReference type="GO" id="GO:0005737">
    <property type="term" value="C:cytoplasm"/>
    <property type="evidence" value="ECO:0007669"/>
    <property type="project" value="UniProtKB-SubCell"/>
</dbReference>
<evidence type="ECO:0000256" key="3">
    <source>
        <dbReference type="ARBA" id="ARBA00059400"/>
    </source>
</evidence>
<reference evidence="7" key="1">
    <citation type="submission" date="2021-06" db="EMBL/GenBank/DDBJ databases">
        <authorList>
            <person name="Kallberg Y."/>
            <person name="Tangrot J."/>
            <person name="Rosling A."/>
        </authorList>
    </citation>
    <scope>NUCLEOTIDE SEQUENCE</scope>
    <source>
        <strain evidence="7">BR232B</strain>
    </source>
</reference>
<dbReference type="InterPro" id="IPR037898">
    <property type="entry name" value="NudC_fam"/>
</dbReference>
<organism evidence="7 8">
    <name type="scientific">Paraglomus brasilianum</name>
    <dbReference type="NCBI Taxonomy" id="144538"/>
    <lineage>
        <taxon>Eukaryota</taxon>
        <taxon>Fungi</taxon>
        <taxon>Fungi incertae sedis</taxon>
        <taxon>Mucoromycota</taxon>
        <taxon>Glomeromycotina</taxon>
        <taxon>Glomeromycetes</taxon>
        <taxon>Paraglomerales</taxon>
        <taxon>Paraglomeraceae</taxon>
        <taxon>Paraglomus</taxon>
    </lineage>
</organism>
<dbReference type="FunFam" id="2.60.40.790:FF:000001">
    <property type="entry name" value="Nuclear migration protein nudC"/>
    <property type="match status" value="1"/>
</dbReference>
<dbReference type="Proteomes" id="UP000789739">
    <property type="component" value="Unassembled WGS sequence"/>
</dbReference>
<evidence type="ECO:0000256" key="5">
    <source>
        <dbReference type="SAM" id="MobiDB-lite"/>
    </source>
</evidence>
<dbReference type="SUPFAM" id="SSF49764">
    <property type="entry name" value="HSP20-like chaperones"/>
    <property type="match status" value="1"/>
</dbReference>
<evidence type="ECO:0000313" key="7">
    <source>
        <dbReference type="EMBL" id="CAG8470234.1"/>
    </source>
</evidence>
<dbReference type="Gene3D" id="2.60.40.790">
    <property type="match status" value="1"/>
</dbReference>
<dbReference type="PANTHER" id="PTHR12356:SF3">
    <property type="entry name" value="NUCLEAR MIGRATION PROTEIN NUDC"/>
    <property type="match status" value="1"/>
</dbReference>
<protein>
    <recommendedName>
        <fullName evidence="4">Nuclear movement protein nudC</fullName>
    </recommendedName>
</protein>
<dbReference type="EMBL" id="CAJVPI010000061">
    <property type="protein sequence ID" value="CAG8470234.1"/>
    <property type="molecule type" value="Genomic_DNA"/>
</dbReference>
<evidence type="ECO:0000256" key="4">
    <source>
        <dbReference type="ARBA" id="ARBA00068398"/>
    </source>
</evidence>
<proteinExistence type="predicted"/>
<dbReference type="PROSITE" id="PS51203">
    <property type="entry name" value="CS"/>
    <property type="match status" value="1"/>
</dbReference>
<dbReference type="InterPro" id="IPR008978">
    <property type="entry name" value="HSP20-like_chaperone"/>
</dbReference>
<feature type="compositionally biased region" description="Basic and acidic residues" evidence="5">
    <location>
        <begin position="9"/>
        <end position="31"/>
    </location>
</feature>
<dbReference type="InterPro" id="IPR007052">
    <property type="entry name" value="CS_dom"/>
</dbReference>
<name>A0A9N8Z750_9GLOM</name>
<evidence type="ECO:0000259" key="6">
    <source>
        <dbReference type="PROSITE" id="PS51203"/>
    </source>
</evidence>
<dbReference type="Pfam" id="PF04969">
    <property type="entry name" value="CS"/>
    <property type="match status" value="1"/>
</dbReference>
<evidence type="ECO:0000256" key="2">
    <source>
        <dbReference type="ARBA" id="ARBA00022490"/>
    </source>
</evidence>
<keyword evidence="2" id="KW-0963">Cytoplasm</keyword>
<dbReference type="OrthoDB" id="416217at2759"/>
<dbReference type="CDD" id="cd06467">
    <property type="entry name" value="p23_NUDC_like"/>
    <property type="match status" value="1"/>
</dbReference>
<comment type="subcellular location">
    <subcellularLocation>
        <location evidence="1">Cytoplasm</location>
    </subcellularLocation>
</comment>